<keyword evidence="1" id="KW-0645">Protease</keyword>
<dbReference type="InterPro" id="IPR002933">
    <property type="entry name" value="Peptidase_M20"/>
</dbReference>
<gene>
    <name evidence="6" type="ORF">GCM10009747_12670</name>
</gene>
<keyword evidence="3" id="KW-0378">Hydrolase</keyword>
<dbReference type="Gene3D" id="3.40.630.10">
    <property type="entry name" value="Zn peptidases"/>
    <property type="match status" value="1"/>
</dbReference>
<dbReference type="PANTHER" id="PTHR43270">
    <property type="entry name" value="BETA-ALA-HIS DIPEPTIDASE"/>
    <property type="match status" value="1"/>
</dbReference>
<dbReference type="InterPro" id="IPR051458">
    <property type="entry name" value="Cyt/Met_Dipeptidase"/>
</dbReference>
<feature type="domain" description="Peptidase M20 dimerisation" evidence="5">
    <location>
        <begin position="246"/>
        <end position="393"/>
    </location>
</feature>
<dbReference type="Pfam" id="PF01546">
    <property type="entry name" value="Peptidase_M20"/>
    <property type="match status" value="1"/>
</dbReference>
<name>A0ABN2KH38_9MICO</name>
<evidence type="ECO:0000256" key="2">
    <source>
        <dbReference type="ARBA" id="ARBA00022723"/>
    </source>
</evidence>
<dbReference type="NCBIfam" id="NF005914">
    <property type="entry name" value="PRK07907.1"/>
    <property type="match status" value="1"/>
</dbReference>
<feature type="region of interest" description="Disordered" evidence="4">
    <location>
        <begin position="143"/>
        <end position="162"/>
    </location>
</feature>
<dbReference type="Proteomes" id="UP001500506">
    <property type="component" value="Unassembled WGS sequence"/>
</dbReference>
<evidence type="ECO:0000313" key="6">
    <source>
        <dbReference type="EMBL" id="GAA1755918.1"/>
    </source>
</evidence>
<reference evidence="6 7" key="1">
    <citation type="journal article" date="2019" name="Int. J. Syst. Evol. Microbiol.">
        <title>The Global Catalogue of Microorganisms (GCM) 10K type strain sequencing project: providing services to taxonomists for standard genome sequencing and annotation.</title>
        <authorList>
            <consortium name="The Broad Institute Genomics Platform"/>
            <consortium name="The Broad Institute Genome Sequencing Center for Infectious Disease"/>
            <person name="Wu L."/>
            <person name="Ma J."/>
        </authorList>
    </citation>
    <scope>NUCLEOTIDE SEQUENCE [LARGE SCALE GENOMIC DNA]</scope>
    <source>
        <strain evidence="6 7">JCM 14319</strain>
    </source>
</reference>
<evidence type="ECO:0000256" key="3">
    <source>
        <dbReference type="ARBA" id="ARBA00022801"/>
    </source>
</evidence>
<dbReference type="Gene3D" id="3.30.70.360">
    <property type="match status" value="1"/>
</dbReference>
<evidence type="ECO:0000259" key="5">
    <source>
        <dbReference type="Pfam" id="PF07687"/>
    </source>
</evidence>
<dbReference type="SUPFAM" id="SSF53187">
    <property type="entry name" value="Zn-dependent exopeptidases"/>
    <property type="match status" value="1"/>
</dbReference>
<proteinExistence type="predicted"/>
<keyword evidence="7" id="KW-1185">Reference proteome</keyword>
<evidence type="ECO:0000256" key="1">
    <source>
        <dbReference type="ARBA" id="ARBA00022670"/>
    </source>
</evidence>
<dbReference type="EMBL" id="BAAANH010000002">
    <property type="protein sequence ID" value="GAA1755918.1"/>
    <property type="molecule type" value="Genomic_DNA"/>
</dbReference>
<keyword evidence="2" id="KW-0479">Metal-binding</keyword>
<organism evidence="6 7">
    <name type="scientific">Agromyces humatus</name>
    <dbReference type="NCBI Taxonomy" id="279573"/>
    <lineage>
        <taxon>Bacteria</taxon>
        <taxon>Bacillati</taxon>
        <taxon>Actinomycetota</taxon>
        <taxon>Actinomycetes</taxon>
        <taxon>Micrococcales</taxon>
        <taxon>Microbacteriaceae</taxon>
        <taxon>Agromyces</taxon>
    </lineage>
</organism>
<accession>A0ABN2KH38</accession>
<protein>
    <submittedName>
        <fullName evidence="6">Dipeptidase</fullName>
    </submittedName>
</protein>
<evidence type="ECO:0000313" key="7">
    <source>
        <dbReference type="Proteomes" id="UP001500506"/>
    </source>
</evidence>
<dbReference type="Pfam" id="PF07687">
    <property type="entry name" value="M20_dimer"/>
    <property type="match status" value="1"/>
</dbReference>
<evidence type="ECO:0000256" key="4">
    <source>
        <dbReference type="SAM" id="MobiDB-lite"/>
    </source>
</evidence>
<sequence>MLSGCLATGFLESVPLKITGMTDPLLTEPGSDEVDLRLEAFRTAVEAGFPVTIADLAHLVKIPSVSWPAFDPANVQRSADAVAALVRALGVFDLVDVRRAPVADSEERSDDPELGLPAVVAHRAARNGRPTVLLYAHHDVQPPGREEDWDSAPFEPTQRGDRLYGRGAADDKAGVMAHIGAIRALTEVLGADFDLGISLFIEGEEEYLSQSFANFLRENRELLAADAIIVADSSNWDLETPAITVALRGAVAFNLRVETLAHASHSGMFGGAVPDAMLATIRLLDSLWNEDGSVAVEGLTAASLVTPDYDEAQLRAEAGLLDGVSPIGRGSILSRIWAQPAITITGIDAPDIANASNTLIPGTRVRVSARIAPGQDAAEAFAEIRAHLEANAPFGARLTFEDVDTGQPFLVDTSGWAVAETRAAMADAWGKAPIEIGIGGSIPFIAELVDEFPHAQILVTGVEDPESRAHSPNESLHLGVFKRALLAETLFLARLDARASDS</sequence>
<dbReference type="InterPro" id="IPR011650">
    <property type="entry name" value="Peptidase_M20_dimer"/>
</dbReference>
<comment type="caution">
    <text evidence="6">The sequence shown here is derived from an EMBL/GenBank/DDBJ whole genome shotgun (WGS) entry which is preliminary data.</text>
</comment>
<dbReference type="PANTHER" id="PTHR43270:SF12">
    <property type="entry name" value="SUCCINYL-DIAMINOPIMELATE DESUCCINYLASE"/>
    <property type="match status" value="1"/>
</dbReference>